<evidence type="ECO:0000313" key="4">
    <source>
        <dbReference type="Proteomes" id="UP001156856"/>
    </source>
</evidence>
<accession>A0A512J5E8</accession>
<reference evidence="2" key="1">
    <citation type="journal article" date="2014" name="Int. J. Syst. Evol. Microbiol.">
        <title>Complete genome of a new Firmicutes species belonging to the dominant human colonic microbiota ('Ruminococcus bicirculans') reveals two chromosomes and a selective capacity to utilize plant glucans.</title>
        <authorList>
            <consortium name="NISC Comparative Sequencing Program"/>
            <person name="Wegmann U."/>
            <person name="Louis P."/>
            <person name="Goesmann A."/>
            <person name="Henrissat B."/>
            <person name="Duncan S.H."/>
            <person name="Flint H.J."/>
        </authorList>
    </citation>
    <scope>NUCLEOTIDE SEQUENCE</scope>
    <source>
        <strain evidence="2">NBRC 107715</strain>
    </source>
</reference>
<evidence type="ECO:0000313" key="2">
    <source>
        <dbReference type="EMBL" id="GLS66381.1"/>
    </source>
</evidence>
<name>A0A512J5E8_9HYPH</name>
<reference evidence="2" key="4">
    <citation type="submission" date="2023-01" db="EMBL/GenBank/DDBJ databases">
        <title>Draft genome sequence of Methylobacterium oxalidis strain NBRC 107715.</title>
        <authorList>
            <person name="Sun Q."/>
            <person name="Mori K."/>
        </authorList>
    </citation>
    <scope>NUCLEOTIDE SEQUENCE</scope>
    <source>
        <strain evidence="2">NBRC 107715</strain>
    </source>
</reference>
<dbReference type="EMBL" id="BSPK01000105">
    <property type="protein sequence ID" value="GLS66381.1"/>
    <property type="molecule type" value="Genomic_DNA"/>
</dbReference>
<evidence type="ECO:0000313" key="1">
    <source>
        <dbReference type="EMBL" id="GEP05201.1"/>
    </source>
</evidence>
<sequence length="68" mass="7013">MCHSACPADPAAPPCLARLSPEAIAEALEAFRAGRRPGSVMPVLARGFSHEEIRALAEHLGGRGPAAP</sequence>
<dbReference type="Proteomes" id="UP001156856">
    <property type="component" value="Unassembled WGS sequence"/>
</dbReference>
<dbReference type="GO" id="GO:0020037">
    <property type="term" value="F:heme binding"/>
    <property type="evidence" value="ECO:0007669"/>
    <property type="project" value="InterPro"/>
</dbReference>
<organism evidence="1 3">
    <name type="scientific">Methylobacterium oxalidis</name>
    <dbReference type="NCBI Taxonomy" id="944322"/>
    <lineage>
        <taxon>Bacteria</taxon>
        <taxon>Pseudomonadati</taxon>
        <taxon>Pseudomonadota</taxon>
        <taxon>Alphaproteobacteria</taxon>
        <taxon>Hyphomicrobiales</taxon>
        <taxon>Methylobacteriaceae</taxon>
        <taxon>Methylobacterium</taxon>
    </lineage>
</organism>
<evidence type="ECO:0008006" key="5">
    <source>
        <dbReference type="Google" id="ProtNLM"/>
    </source>
</evidence>
<reference evidence="4" key="2">
    <citation type="journal article" date="2019" name="Int. J. Syst. Evol. Microbiol.">
        <title>The Global Catalogue of Microorganisms (GCM) 10K type strain sequencing project: providing services to taxonomists for standard genome sequencing and annotation.</title>
        <authorList>
            <consortium name="The Broad Institute Genomics Platform"/>
            <consortium name="The Broad Institute Genome Sequencing Center for Infectious Disease"/>
            <person name="Wu L."/>
            <person name="Ma J."/>
        </authorList>
    </citation>
    <scope>NUCLEOTIDE SEQUENCE [LARGE SCALE GENOMIC DNA]</scope>
    <source>
        <strain evidence="4">NBRC 107715</strain>
    </source>
</reference>
<evidence type="ECO:0000313" key="3">
    <source>
        <dbReference type="Proteomes" id="UP000321960"/>
    </source>
</evidence>
<reference evidence="1 3" key="3">
    <citation type="submission" date="2019-07" db="EMBL/GenBank/DDBJ databases">
        <title>Whole genome shotgun sequence of Methylobacterium oxalidis NBRC 107715.</title>
        <authorList>
            <person name="Hosoyama A."/>
            <person name="Uohara A."/>
            <person name="Ohji S."/>
            <person name="Ichikawa N."/>
        </authorList>
    </citation>
    <scope>NUCLEOTIDE SEQUENCE [LARGE SCALE GENOMIC DNA]</scope>
    <source>
        <strain evidence="1 3">NBRC 107715</strain>
    </source>
</reference>
<dbReference type="InterPro" id="IPR036909">
    <property type="entry name" value="Cyt_c-like_dom_sf"/>
</dbReference>
<dbReference type="AlphaFoldDB" id="A0A512J5E8"/>
<dbReference type="EMBL" id="BJZU01000064">
    <property type="protein sequence ID" value="GEP05201.1"/>
    <property type="molecule type" value="Genomic_DNA"/>
</dbReference>
<gene>
    <name evidence="2" type="ORF">GCM10007888_47640</name>
    <name evidence="1" type="ORF">MOX02_32390</name>
</gene>
<dbReference type="Proteomes" id="UP000321960">
    <property type="component" value="Unassembled WGS sequence"/>
</dbReference>
<dbReference type="GO" id="GO:0009055">
    <property type="term" value="F:electron transfer activity"/>
    <property type="evidence" value="ECO:0007669"/>
    <property type="project" value="InterPro"/>
</dbReference>
<comment type="caution">
    <text evidence="1">The sequence shown here is derived from an EMBL/GenBank/DDBJ whole genome shotgun (WGS) entry which is preliminary data.</text>
</comment>
<keyword evidence="4" id="KW-1185">Reference proteome</keyword>
<dbReference type="SUPFAM" id="SSF46626">
    <property type="entry name" value="Cytochrome c"/>
    <property type="match status" value="1"/>
</dbReference>
<dbReference type="Gene3D" id="1.10.760.10">
    <property type="entry name" value="Cytochrome c-like domain"/>
    <property type="match status" value="1"/>
</dbReference>
<proteinExistence type="predicted"/>
<protein>
    <recommendedName>
        <fullName evidence="5">Cytochrome c domain-containing protein</fullName>
    </recommendedName>
</protein>